<keyword evidence="2" id="KW-1185">Reference proteome</keyword>
<proteinExistence type="predicted"/>
<feature type="non-terminal residue" evidence="1">
    <location>
        <position position="65"/>
    </location>
</feature>
<dbReference type="Proteomes" id="UP000789366">
    <property type="component" value="Unassembled WGS sequence"/>
</dbReference>
<sequence>MFSKSPSKVTFNTEKINPFIQEESQNMNTKELSSQKQTTNIKETPLQEQVTEENTSMNNMNIKTN</sequence>
<reference evidence="1" key="1">
    <citation type="submission" date="2021-06" db="EMBL/GenBank/DDBJ databases">
        <authorList>
            <person name="Kallberg Y."/>
            <person name="Tangrot J."/>
            <person name="Rosling A."/>
        </authorList>
    </citation>
    <scope>NUCLEOTIDE SEQUENCE</scope>
    <source>
        <strain evidence="1">28 12/20/2015</strain>
    </source>
</reference>
<evidence type="ECO:0000313" key="2">
    <source>
        <dbReference type="Proteomes" id="UP000789366"/>
    </source>
</evidence>
<gene>
    <name evidence="1" type="ORF">SPELUC_LOCUS12131</name>
</gene>
<dbReference type="EMBL" id="CAJVPW010027662">
    <property type="protein sequence ID" value="CAG8716208.1"/>
    <property type="molecule type" value="Genomic_DNA"/>
</dbReference>
<comment type="caution">
    <text evidence="1">The sequence shown here is derived from an EMBL/GenBank/DDBJ whole genome shotgun (WGS) entry which is preliminary data.</text>
</comment>
<name>A0ACA9PTP8_9GLOM</name>
<protein>
    <submittedName>
        <fullName evidence="1">13774_t:CDS:1</fullName>
    </submittedName>
</protein>
<organism evidence="1 2">
    <name type="scientific">Cetraspora pellucida</name>
    <dbReference type="NCBI Taxonomy" id="1433469"/>
    <lineage>
        <taxon>Eukaryota</taxon>
        <taxon>Fungi</taxon>
        <taxon>Fungi incertae sedis</taxon>
        <taxon>Mucoromycota</taxon>
        <taxon>Glomeromycotina</taxon>
        <taxon>Glomeromycetes</taxon>
        <taxon>Diversisporales</taxon>
        <taxon>Gigasporaceae</taxon>
        <taxon>Cetraspora</taxon>
    </lineage>
</organism>
<evidence type="ECO:0000313" key="1">
    <source>
        <dbReference type="EMBL" id="CAG8716208.1"/>
    </source>
</evidence>
<accession>A0ACA9PTP8</accession>